<proteinExistence type="predicted"/>
<reference evidence="1" key="1">
    <citation type="submission" date="2018-11" db="EMBL/GenBank/DDBJ databases">
        <authorList>
            <consortium name="Genoscope - CEA"/>
            <person name="William W."/>
        </authorList>
    </citation>
    <scope>NUCLEOTIDE SEQUENCE</scope>
</reference>
<sequence>MVASSDPGVFFARSLYADPMILKELHDKDERIGALEEQHTTILSERMPLSVLRMPLSLLSWHPVRSSTPR</sequence>
<protein>
    <submittedName>
        <fullName evidence="1">Uncharacterized protein</fullName>
    </submittedName>
</protein>
<dbReference type="AlphaFoldDB" id="A0A3P6CRI2"/>
<gene>
    <name evidence="1" type="ORF">BRAA04T15805Z</name>
</gene>
<organism evidence="1">
    <name type="scientific">Brassica campestris</name>
    <name type="common">Field mustard</name>
    <dbReference type="NCBI Taxonomy" id="3711"/>
    <lineage>
        <taxon>Eukaryota</taxon>
        <taxon>Viridiplantae</taxon>
        <taxon>Streptophyta</taxon>
        <taxon>Embryophyta</taxon>
        <taxon>Tracheophyta</taxon>
        <taxon>Spermatophyta</taxon>
        <taxon>Magnoliopsida</taxon>
        <taxon>eudicotyledons</taxon>
        <taxon>Gunneridae</taxon>
        <taxon>Pentapetalae</taxon>
        <taxon>rosids</taxon>
        <taxon>malvids</taxon>
        <taxon>Brassicales</taxon>
        <taxon>Brassicaceae</taxon>
        <taxon>Brassiceae</taxon>
        <taxon>Brassica</taxon>
    </lineage>
</organism>
<name>A0A3P6CRI2_BRACM</name>
<evidence type="ECO:0000313" key="1">
    <source>
        <dbReference type="EMBL" id="VDD10129.1"/>
    </source>
</evidence>
<accession>A0A3P6CRI2</accession>
<dbReference type="EMBL" id="LR031576">
    <property type="protein sequence ID" value="VDD10129.1"/>
    <property type="molecule type" value="Genomic_DNA"/>
</dbReference>